<keyword evidence="2" id="KW-1133">Transmembrane helix</keyword>
<feature type="transmembrane region" description="Helical" evidence="2">
    <location>
        <begin position="121"/>
        <end position="142"/>
    </location>
</feature>
<dbReference type="Proteomes" id="UP000750711">
    <property type="component" value="Unassembled WGS sequence"/>
</dbReference>
<name>A0A9P8RQ59_9PEZI</name>
<organism evidence="3 4">
    <name type="scientific">Trichoglossum hirsutum</name>
    <dbReference type="NCBI Taxonomy" id="265104"/>
    <lineage>
        <taxon>Eukaryota</taxon>
        <taxon>Fungi</taxon>
        <taxon>Dikarya</taxon>
        <taxon>Ascomycota</taxon>
        <taxon>Pezizomycotina</taxon>
        <taxon>Geoglossomycetes</taxon>
        <taxon>Geoglossales</taxon>
        <taxon>Geoglossaceae</taxon>
        <taxon>Trichoglossum</taxon>
    </lineage>
</organism>
<keyword evidence="4" id="KW-1185">Reference proteome</keyword>
<evidence type="ECO:0000256" key="2">
    <source>
        <dbReference type="SAM" id="Phobius"/>
    </source>
</evidence>
<dbReference type="EMBL" id="JAGHQM010000544">
    <property type="protein sequence ID" value="KAH0559679.1"/>
    <property type="molecule type" value="Genomic_DNA"/>
</dbReference>
<feature type="region of interest" description="Disordered" evidence="1">
    <location>
        <begin position="184"/>
        <end position="211"/>
    </location>
</feature>
<gene>
    <name evidence="3" type="ORF">GP486_003810</name>
</gene>
<feature type="compositionally biased region" description="Basic and acidic residues" evidence="1">
    <location>
        <begin position="191"/>
        <end position="211"/>
    </location>
</feature>
<comment type="caution">
    <text evidence="3">The sequence shown here is derived from an EMBL/GenBank/DDBJ whole genome shotgun (WGS) entry which is preliminary data.</text>
</comment>
<dbReference type="AlphaFoldDB" id="A0A9P8RQ59"/>
<keyword evidence="2" id="KW-0472">Membrane</keyword>
<sequence>MLLLRTQRSFRCVVGWGHGCSREVSNTISNLWIASGPTATPDTANLLTATLEDPVTVYNDGIPVAWERTDAAILALISQASAADAETQAPSSSSPGGRIPTIVPVTSSPTASASFNTGAKVGIGVGAVCGTLILIGVLLWALRSCKKRKLHEEDQQLQYGKAKLDFGSVGMLAEPHQRQIQELESQPQLHGGERERFELSATRAEHELSVS</sequence>
<keyword evidence="2" id="KW-0812">Transmembrane</keyword>
<protein>
    <submittedName>
        <fullName evidence="3">Uncharacterized protein</fullName>
    </submittedName>
</protein>
<evidence type="ECO:0000313" key="4">
    <source>
        <dbReference type="Proteomes" id="UP000750711"/>
    </source>
</evidence>
<reference evidence="3" key="1">
    <citation type="submission" date="2021-03" db="EMBL/GenBank/DDBJ databases">
        <title>Comparative genomics and phylogenomic investigation of the class Geoglossomycetes provide insights into ecological specialization and systematics.</title>
        <authorList>
            <person name="Melie T."/>
            <person name="Pirro S."/>
            <person name="Miller A.N."/>
            <person name="Quandt A."/>
        </authorList>
    </citation>
    <scope>NUCLEOTIDE SEQUENCE</scope>
    <source>
        <strain evidence="3">CAQ_001_2017</strain>
    </source>
</reference>
<proteinExistence type="predicted"/>
<accession>A0A9P8RQ59</accession>
<evidence type="ECO:0000256" key="1">
    <source>
        <dbReference type="SAM" id="MobiDB-lite"/>
    </source>
</evidence>
<evidence type="ECO:0000313" key="3">
    <source>
        <dbReference type="EMBL" id="KAH0559679.1"/>
    </source>
</evidence>